<keyword evidence="1" id="KW-0690">Ribosome biogenesis</keyword>
<comment type="function">
    <text evidence="1">Involved in nucleolar processing of pre-18S ribosomal RNA.</text>
</comment>
<dbReference type="AlphaFoldDB" id="A0A443RUY8"/>
<comment type="subcellular location">
    <subcellularLocation>
        <location evidence="1">Nucleus</location>
        <location evidence="1">Nucleolus</location>
    </subcellularLocation>
</comment>
<protein>
    <recommendedName>
        <fullName evidence="1">HEAT repeat-containing protein 1</fullName>
    </recommendedName>
</protein>
<dbReference type="GO" id="GO:0030515">
    <property type="term" value="F:snoRNA binding"/>
    <property type="evidence" value="ECO:0007669"/>
    <property type="project" value="TreeGrafter"/>
</dbReference>
<dbReference type="GO" id="GO:0030686">
    <property type="term" value="C:90S preribosome"/>
    <property type="evidence" value="ECO:0007669"/>
    <property type="project" value="TreeGrafter"/>
</dbReference>
<sequence length="109" mass="12591">MQDYRVKECLTKCVENIIRSVADSTRVKDLHYAILLKTRDDSPKIRFNALHIYHQLALAMKGEYLPLLPEAVSFLAELNEDDSPDVQKLLVTVFHDIEEIIGEPISEYF</sequence>
<dbReference type="InterPro" id="IPR011989">
    <property type="entry name" value="ARM-like"/>
</dbReference>
<dbReference type="PANTHER" id="PTHR13457:SF1">
    <property type="entry name" value="HEAT REPEAT-CONTAINING PROTEIN 1"/>
    <property type="match status" value="1"/>
</dbReference>
<keyword evidence="1" id="KW-0698">rRNA processing</keyword>
<keyword evidence="1" id="KW-0539">Nucleus</keyword>
<evidence type="ECO:0000313" key="2">
    <source>
        <dbReference type="EMBL" id="RWS18849.1"/>
    </source>
</evidence>
<dbReference type="STRING" id="299467.A0A443RUY8"/>
<dbReference type="EMBL" id="NCKV01033333">
    <property type="protein sequence ID" value="RWS18849.1"/>
    <property type="molecule type" value="Genomic_DNA"/>
</dbReference>
<comment type="caution">
    <text evidence="2">The sequence shown here is derived from an EMBL/GenBank/DDBJ whole genome shotgun (WGS) entry which is preliminary data.</text>
</comment>
<dbReference type="SUPFAM" id="SSF48371">
    <property type="entry name" value="ARM repeat"/>
    <property type="match status" value="1"/>
</dbReference>
<reference evidence="2 3" key="1">
    <citation type="journal article" date="2018" name="Gigascience">
        <title>Genomes of trombidid mites reveal novel predicted allergens and laterally-transferred genes associated with secondary metabolism.</title>
        <authorList>
            <person name="Dong X."/>
            <person name="Chaisiri K."/>
            <person name="Xia D."/>
            <person name="Armstrong S.D."/>
            <person name="Fang Y."/>
            <person name="Donnelly M.J."/>
            <person name="Kadowaki T."/>
            <person name="McGarry J.W."/>
            <person name="Darby A.C."/>
            <person name="Makepeace B.L."/>
        </authorList>
    </citation>
    <scope>NUCLEOTIDE SEQUENCE [LARGE SCALE GENOMIC DNA]</scope>
    <source>
        <strain evidence="2">UoL-UT</strain>
    </source>
</reference>
<dbReference type="PANTHER" id="PTHR13457">
    <property type="entry name" value="BAP28"/>
    <property type="match status" value="1"/>
</dbReference>
<organism evidence="2 3">
    <name type="scientific">Leptotrombidium deliense</name>
    <dbReference type="NCBI Taxonomy" id="299467"/>
    <lineage>
        <taxon>Eukaryota</taxon>
        <taxon>Metazoa</taxon>
        <taxon>Ecdysozoa</taxon>
        <taxon>Arthropoda</taxon>
        <taxon>Chelicerata</taxon>
        <taxon>Arachnida</taxon>
        <taxon>Acari</taxon>
        <taxon>Acariformes</taxon>
        <taxon>Trombidiformes</taxon>
        <taxon>Prostigmata</taxon>
        <taxon>Anystina</taxon>
        <taxon>Parasitengona</taxon>
        <taxon>Trombiculoidea</taxon>
        <taxon>Trombiculidae</taxon>
        <taxon>Leptotrombidium</taxon>
    </lineage>
</organism>
<dbReference type="GO" id="GO:0034455">
    <property type="term" value="C:t-UTP complex"/>
    <property type="evidence" value="ECO:0007669"/>
    <property type="project" value="TreeGrafter"/>
</dbReference>
<dbReference type="Gene3D" id="1.25.10.10">
    <property type="entry name" value="Leucine-rich Repeat Variant"/>
    <property type="match status" value="1"/>
</dbReference>
<proteinExistence type="inferred from homology"/>
<name>A0A443RUY8_9ACAR</name>
<dbReference type="GO" id="GO:0032040">
    <property type="term" value="C:small-subunit processome"/>
    <property type="evidence" value="ECO:0007669"/>
    <property type="project" value="TreeGrafter"/>
</dbReference>
<dbReference type="VEuPathDB" id="VectorBase:LDEU013191"/>
<accession>A0A443RUY8</accession>
<evidence type="ECO:0000313" key="3">
    <source>
        <dbReference type="Proteomes" id="UP000288716"/>
    </source>
</evidence>
<keyword evidence="3" id="KW-1185">Reference proteome</keyword>
<evidence type="ECO:0000256" key="1">
    <source>
        <dbReference type="RuleBase" id="RU367065"/>
    </source>
</evidence>
<comment type="similarity">
    <text evidence="1">Belongs to the HEATR1/UTP10 family.</text>
</comment>
<keyword evidence="1" id="KW-0687">Ribonucleoprotein</keyword>
<dbReference type="Proteomes" id="UP000288716">
    <property type="component" value="Unassembled WGS sequence"/>
</dbReference>
<dbReference type="InterPro" id="IPR040191">
    <property type="entry name" value="UTP10"/>
</dbReference>
<gene>
    <name evidence="2" type="ORF">B4U80_14540</name>
</gene>
<dbReference type="OrthoDB" id="31183at2759"/>
<dbReference type="GO" id="GO:0045943">
    <property type="term" value="P:positive regulation of transcription by RNA polymerase I"/>
    <property type="evidence" value="ECO:0007669"/>
    <property type="project" value="TreeGrafter"/>
</dbReference>
<dbReference type="GO" id="GO:0000462">
    <property type="term" value="P:maturation of SSU-rRNA from tricistronic rRNA transcript (SSU-rRNA, 5.8S rRNA, LSU-rRNA)"/>
    <property type="evidence" value="ECO:0007669"/>
    <property type="project" value="TreeGrafter"/>
</dbReference>
<dbReference type="InterPro" id="IPR016024">
    <property type="entry name" value="ARM-type_fold"/>
</dbReference>